<dbReference type="AlphaFoldDB" id="A0A3S4R3M0"/>
<sequence length="246" mass="27057">MVRDLQNWLRARTRRQHIVSSLVVALILCSAVGLTKAHDVYLEHKKAEVASSASAAVASAYASAQASATQAVPDGTKICDLLDSTDLEQRTGRQILSYQFSRYHDTSIPTQDCSIDFDQPNPHIADQLVLYYTEMPSPEMSLTDDRVRFADNSVVHSVSMNDLPGEAVSYMNRGNEMITWRSPKGANLHIWFVSANSYLGAGDPLGTHELLLHILYEVVPIIDEVAAGPPQPLTYYPSTPTTTPTP</sequence>
<keyword evidence="2" id="KW-1185">Reference proteome</keyword>
<accession>A0A3S4R3M0</accession>
<gene>
    <name evidence="1" type="ORF">NCTC11636_01515</name>
</gene>
<organism evidence="1 2">
    <name type="scientific">Actinomyces howellii</name>
    <dbReference type="NCBI Taxonomy" id="52771"/>
    <lineage>
        <taxon>Bacteria</taxon>
        <taxon>Bacillati</taxon>
        <taxon>Actinomycetota</taxon>
        <taxon>Actinomycetes</taxon>
        <taxon>Actinomycetales</taxon>
        <taxon>Actinomycetaceae</taxon>
        <taxon>Actinomyces</taxon>
    </lineage>
</organism>
<evidence type="ECO:0000313" key="2">
    <source>
        <dbReference type="Proteomes" id="UP000266895"/>
    </source>
</evidence>
<dbReference type="KEGG" id="ahw:NCTC11636_01515"/>
<proteinExistence type="predicted"/>
<name>A0A3S4R3M0_9ACTO</name>
<evidence type="ECO:0000313" key="1">
    <source>
        <dbReference type="EMBL" id="VEG28392.1"/>
    </source>
</evidence>
<reference evidence="1 2" key="1">
    <citation type="submission" date="2018-12" db="EMBL/GenBank/DDBJ databases">
        <authorList>
            <consortium name="Pathogen Informatics"/>
        </authorList>
    </citation>
    <scope>NUCLEOTIDE SEQUENCE [LARGE SCALE GENOMIC DNA]</scope>
    <source>
        <strain evidence="1 2">NCTC11636</strain>
    </source>
</reference>
<dbReference type="Proteomes" id="UP000266895">
    <property type="component" value="Chromosome"/>
</dbReference>
<protein>
    <submittedName>
        <fullName evidence="1">Uncharacterized protein</fullName>
    </submittedName>
</protein>
<dbReference type="EMBL" id="LR134350">
    <property type="protein sequence ID" value="VEG28392.1"/>
    <property type="molecule type" value="Genomic_DNA"/>
</dbReference>